<keyword evidence="3 4" id="KW-0067">ATP-binding</keyword>
<comment type="catalytic activity">
    <reaction evidence="5">
        <text>(6S)-5-formyl-5,6,7,8-tetrahydrofolate + ATP = (6R)-5,10-methenyltetrahydrofolate + ADP + phosphate</text>
        <dbReference type="Rhea" id="RHEA:10488"/>
        <dbReference type="ChEBI" id="CHEBI:30616"/>
        <dbReference type="ChEBI" id="CHEBI:43474"/>
        <dbReference type="ChEBI" id="CHEBI:57455"/>
        <dbReference type="ChEBI" id="CHEBI:57457"/>
        <dbReference type="ChEBI" id="CHEBI:456216"/>
        <dbReference type="EC" id="6.3.3.2"/>
    </reaction>
</comment>
<dbReference type="PANTHER" id="PTHR23407:SF1">
    <property type="entry name" value="5-FORMYLTETRAHYDROFOLATE CYCLO-LIGASE"/>
    <property type="match status" value="1"/>
</dbReference>
<dbReference type="Pfam" id="PF01812">
    <property type="entry name" value="5-FTHF_cyc-lig"/>
    <property type="match status" value="1"/>
</dbReference>
<dbReference type="PIRSF" id="PIRSF006806">
    <property type="entry name" value="FTHF_cligase"/>
    <property type="match status" value="1"/>
</dbReference>
<keyword evidence="5" id="KW-0460">Magnesium</keyword>
<keyword evidence="2 4" id="KW-0547">Nucleotide-binding</keyword>
<accession>A0A7M2RMT7</accession>
<evidence type="ECO:0000256" key="3">
    <source>
        <dbReference type="ARBA" id="ARBA00022840"/>
    </source>
</evidence>
<name>A0A7M2RMT7_9FIRM</name>
<dbReference type="InterPro" id="IPR037171">
    <property type="entry name" value="NagB/RpiA_transferase-like"/>
</dbReference>
<dbReference type="KEGG" id="bliq:INP51_06925"/>
<comment type="similarity">
    <text evidence="1 5">Belongs to the 5-formyltetrahydrofolate cyclo-ligase family.</text>
</comment>
<feature type="binding site" evidence="4">
    <location>
        <position position="50"/>
    </location>
    <ligand>
        <name>substrate</name>
    </ligand>
</feature>
<dbReference type="PANTHER" id="PTHR23407">
    <property type="entry name" value="ATPASE INHIBITOR/5-FORMYLTETRAHYDROFOLATE CYCLO-LIGASE"/>
    <property type="match status" value="1"/>
</dbReference>
<evidence type="ECO:0000313" key="7">
    <source>
        <dbReference type="Proteomes" id="UP000593601"/>
    </source>
</evidence>
<reference evidence="6 7" key="1">
    <citation type="submission" date="2020-10" db="EMBL/GenBank/DDBJ databases">
        <title>Blautia liquoris sp.nov., isolated from the mud in a fermentation cellar used for the production of Chinese strong-flavoured liquor.</title>
        <authorList>
            <person name="Lu L."/>
        </authorList>
    </citation>
    <scope>NUCLEOTIDE SEQUENCE [LARGE SCALE GENOMIC DNA]</scope>
    <source>
        <strain evidence="6 7">LZLJ-3</strain>
    </source>
</reference>
<dbReference type="EC" id="6.3.3.2" evidence="5"/>
<dbReference type="Gene3D" id="3.40.50.10420">
    <property type="entry name" value="NagB/RpiA/CoA transferase-like"/>
    <property type="match status" value="1"/>
</dbReference>
<dbReference type="GO" id="GO:0030272">
    <property type="term" value="F:5-formyltetrahydrofolate cyclo-ligase activity"/>
    <property type="evidence" value="ECO:0007669"/>
    <property type="project" value="UniProtKB-EC"/>
</dbReference>
<dbReference type="EMBL" id="CP063304">
    <property type="protein sequence ID" value="QOV20660.1"/>
    <property type="molecule type" value="Genomic_DNA"/>
</dbReference>
<evidence type="ECO:0000313" key="6">
    <source>
        <dbReference type="EMBL" id="QOV20660.1"/>
    </source>
</evidence>
<dbReference type="NCBIfam" id="TIGR02727">
    <property type="entry name" value="MTHFS_bact"/>
    <property type="match status" value="1"/>
</dbReference>
<proteinExistence type="inferred from homology"/>
<dbReference type="GO" id="GO:0009396">
    <property type="term" value="P:folic acid-containing compound biosynthetic process"/>
    <property type="evidence" value="ECO:0007669"/>
    <property type="project" value="TreeGrafter"/>
</dbReference>
<dbReference type="RefSeq" id="WP_193736974.1">
    <property type="nucleotide sequence ID" value="NZ_CP063304.1"/>
</dbReference>
<evidence type="ECO:0000256" key="1">
    <source>
        <dbReference type="ARBA" id="ARBA00010638"/>
    </source>
</evidence>
<dbReference type="InterPro" id="IPR002698">
    <property type="entry name" value="FTHF_cligase"/>
</dbReference>
<dbReference type="SUPFAM" id="SSF100950">
    <property type="entry name" value="NagB/RpiA/CoA transferase-like"/>
    <property type="match status" value="1"/>
</dbReference>
<sequence>MHEKKEIRKQIFKLREEVSKQQIILDSHKITEKIIHMRQFAEAPCIFAYMDVRGEVMTRELIRRAWDENKKVAVPKVLGESLKFYYITEFSQCTLGCLDIPEPDSNGSEAVCDGAFMIMPGMAFDRQRHRVGYGGGYYDRYLEKNRCCICAAVAFSWQVQEHVPYNSYDIIPDYLITEKEIIG</sequence>
<evidence type="ECO:0000256" key="2">
    <source>
        <dbReference type="ARBA" id="ARBA00022741"/>
    </source>
</evidence>
<dbReference type="AlphaFoldDB" id="A0A7M2RMT7"/>
<dbReference type="InterPro" id="IPR024185">
    <property type="entry name" value="FTHF_cligase-like_sf"/>
</dbReference>
<comment type="cofactor">
    <cofactor evidence="5">
        <name>Mg(2+)</name>
        <dbReference type="ChEBI" id="CHEBI:18420"/>
    </cofactor>
</comment>
<organism evidence="6 7">
    <name type="scientific">Blautia liquoris</name>
    <dbReference type="NCBI Taxonomy" id="2779518"/>
    <lineage>
        <taxon>Bacteria</taxon>
        <taxon>Bacillati</taxon>
        <taxon>Bacillota</taxon>
        <taxon>Clostridia</taxon>
        <taxon>Lachnospirales</taxon>
        <taxon>Lachnospiraceae</taxon>
        <taxon>Blautia</taxon>
    </lineage>
</organism>
<feature type="binding site" evidence="4">
    <location>
        <position position="55"/>
    </location>
    <ligand>
        <name>substrate</name>
    </ligand>
</feature>
<dbReference type="GO" id="GO:0005524">
    <property type="term" value="F:ATP binding"/>
    <property type="evidence" value="ECO:0007669"/>
    <property type="project" value="UniProtKB-KW"/>
</dbReference>
<dbReference type="GO" id="GO:0035999">
    <property type="term" value="P:tetrahydrofolate interconversion"/>
    <property type="evidence" value="ECO:0007669"/>
    <property type="project" value="TreeGrafter"/>
</dbReference>
<evidence type="ECO:0000256" key="4">
    <source>
        <dbReference type="PIRSR" id="PIRSR006806-1"/>
    </source>
</evidence>
<protein>
    <recommendedName>
        <fullName evidence="5">5-formyltetrahydrofolate cyclo-ligase</fullName>
        <ecNumber evidence="5">6.3.3.2</ecNumber>
    </recommendedName>
</protein>
<feature type="binding site" evidence="4">
    <location>
        <begin position="130"/>
        <end position="138"/>
    </location>
    <ligand>
        <name>ATP</name>
        <dbReference type="ChEBI" id="CHEBI:30616"/>
    </ligand>
</feature>
<keyword evidence="7" id="KW-1185">Reference proteome</keyword>
<keyword evidence="6" id="KW-0436">Ligase</keyword>
<dbReference type="Proteomes" id="UP000593601">
    <property type="component" value="Chromosome"/>
</dbReference>
<evidence type="ECO:0000256" key="5">
    <source>
        <dbReference type="RuleBase" id="RU361279"/>
    </source>
</evidence>
<feature type="binding site" evidence="4">
    <location>
        <begin position="4"/>
        <end position="8"/>
    </location>
    <ligand>
        <name>ATP</name>
        <dbReference type="ChEBI" id="CHEBI:30616"/>
    </ligand>
</feature>
<gene>
    <name evidence="6" type="ORF">INP51_06925</name>
</gene>
<dbReference type="GO" id="GO:0046872">
    <property type="term" value="F:metal ion binding"/>
    <property type="evidence" value="ECO:0007669"/>
    <property type="project" value="UniProtKB-KW"/>
</dbReference>
<keyword evidence="5" id="KW-0479">Metal-binding</keyword>